<name>A0AAN0NL53_9RHOB</name>
<dbReference type="Pfam" id="PF02397">
    <property type="entry name" value="Bac_transf"/>
    <property type="match status" value="1"/>
</dbReference>
<dbReference type="GO" id="GO:0000271">
    <property type="term" value="P:polysaccharide biosynthetic process"/>
    <property type="evidence" value="ECO:0007669"/>
    <property type="project" value="UniProtKB-KW"/>
</dbReference>
<reference evidence="5" key="1">
    <citation type="submission" date="2024-04" db="EMBL/GenBank/DDBJ databases">
        <title>Phylogenomic analyses of a clade within the roseobacter group suggest taxonomic reassignments of species of the genera Aestuariivita, Citreicella, Loktanella, Nautella, Pelagibaca, Ruegeria, Thalassobius, Thiobacimonas and Tropicibacter, and the proposal o.</title>
        <authorList>
            <person name="Jeon C.O."/>
        </authorList>
    </citation>
    <scope>NUCLEOTIDE SEQUENCE [LARGE SCALE GENOMIC DNA]</scope>
    <source>
        <strain evidence="5">SS1-5</strain>
    </source>
</reference>
<evidence type="ECO:0000259" key="3">
    <source>
        <dbReference type="Pfam" id="PF02397"/>
    </source>
</evidence>
<evidence type="ECO:0000256" key="2">
    <source>
        <dbReference type="ARBA" id="ARBA00023169"/>
    </source>
</evidence>
<reference evidence="4 5" key="2">
    <citation type="submission" date="2024-08" db="EMBL/GenBank/DDBJ databases">
        <title>Phylogenomic analyses of a clade within the roseobacter group suggest taxonomic reassignments of species of the genera Aestuariivita, Citreicella, Loktanella, Nautella, Pelagibaca, Ruegeria, Thalassobius, Thiobacimonas and Tropicibacter, and the proposal o.</title>
        <authorList>
            <person name="Jeon C.O."/>
        </authorList>
    </citation>
    <scope>NUCLEOTIDE SEQUENCE [LARGE SCALE GENOMIC DNA]</scope>
    <source>
        <strain evidence="4 5">SS1-5</strain>
    </source>
</reference>
<keyword evidence="5" id="KW-1185">Reference proteome</keyword>
<accession>A0AAN0NL53</accession>
<keyword evidence="2" id="KW-0270">Exopolysaccharide synthesis</keyword>
<dbReference type="InterPro" id="IPR003362">
    <property type="entry name" value="Bact_transf"/>
</dbReference>
<evidence type="ECO:0000313" key="4">
    <source>
        <dbReference type="EMBL" id="WZU66359.1"/>
    </source>
</evidence>
<evidence type="ECO:0000313" key="5">
    <source>
        <dbReference type="Proteomes" id="UP001470809"/>
    </source>
</evidence>
<sequence length="186" mass="20061">MKRLTDIALALLLLPLALLLCVPAAIAIRLETPGNPLFLQKRVGRNQRPFTLWKLRSMSKGTKQAGSHEVGTAHVTRMGHIIRRTKIDELPQICNVLLGQMSFVGPRPCLPTQEELIAERAQRGVFDVLPGITGPAQLAGIDMSTPRPLAEADAAYIATRSWTGDLRLIVQTATGGGRGDAAVGLK</sequence>
<protein>
    <submittedName>
        <fullName evidence="4">Sugar transferase</fullName>
    </submittedName>
</protein>
<dbReference type="GO" id="GO:0016780">
    <property type="term" value="F:phosphotransferase activity, for other substituted phosphate groups"/>
    <property type="evidence" value="ECO:0007669"/>
    <property type="project" value="TreeGrafter"/>
</dbReference>
<proteinExistence type="inferred from homology"/>
<dbReference type="AlphaFoldDB" id="A0AAN0NL53"/>
<organism evidence="4 5">
    <name type="scientific">Yoonia rhodophyticola</name>
    <dbReference type="NCBI Taxonomy" id="3137370"/>
    <lineage>
        <taxon>Bacteria</taxon>
        <taxon>Pseudomonadati</taxon>
        <taxon>Pseudomonadota</taxon>
        <taxon>Alphaproteobacteria</taxon>
        <taxon>Rhodobacterales</taxon>
        <taxon>Paracoccaceae</taxon>
        <taxon>Yoonia</taxon>
    </lineage>
</organism>
<gene>
    <name evidence="4" type="ORF">AABB31_14995</name>
</gene>
<dbReference type="PANTHER" id="PTHR30576:SF10">
    <property type="entry name" value="SLL5057 PROTEIN"/>
    <property type="match status" value="1"/>
</dbReference>
<evidence type="ECO:0000256" key="1">
    <source>
        <dbReference type="ARBA" id="ARBA00006464"/>
    </source>
</evidence>
<dbReference type="EMBL" id="CP151767">
    <property type="protein sequence ID" value="WZU66359.1"/>
    <property type="molecule type" value="Genomic_DNA"/>
</dbReference>
<dbReference type="PANTHER" id="PTHR30576">
    <property type="entry name" value="COLANIC BIOSYNTHESIS UDP-GLUCOSE LIPID CARRIER TRANSFERASE"/>
    <property type="match status" value="1"/>
</dbReference>
<dbReference type="KEGG" id="yrh:AABB31_14995"/>
<dbReference type="Proteomes" id="UP001470809">
    <property type="component" value="Chromosome"/>
</dbReference>
<dbReference type="RefSeq" id="WP_342075684.1">
    <property type="nucleotide sequence ID" value="NZ_CP151767.2"/>
</dbReference>
<keyword evidence="4" id="KW-0808">Transferase</keyword>
<comment type="similarity">
    <text evidence="1">Belongs to the bacterial sugar transferase family.</text>
</comment>
<feature type="domain" description="Bacterial sugar transferase" evidence="3">
    <location>
        <begin position="2"/>
        <end position="173"/>
    </location>
</feature>